<evidence type="ECO:0000313" key="1">
    <source>
        <dbReference type="EMBL" id="KAI3361700.1"/>
    </source>
</evidence>
<comment type="caution">
    <text evidence="1">The sequence shown here is derived from an EMBL/GenBank/DDBJ whole genome shotgun (WGS) entry which is preliminary data.</text>
</comment>
<proteinExistence type="predicted"/>
<dbReference type="Proteomes" id="UP000831701">
    <property type="component" value="Chromosome 15"/>
</dbReference>
<gene>
    <name evidence="1" type="ORF">L3Q82_002058</name>
</gene>
<keyword evidence="2" id="KW-1185">Reference proteome</keyword>
<reference evidence="1" key="1">
    <citation type="submission" date="2022-04" db="EMBL/GenBank/DDBJ databases">
        <title>Jade perch genome.</title>
        <authorList>
            <person name="Chao B."/>
        </authorList>
    </citation>
    <scope>NUCLEOTIDE SEQUENCE</scope>
    <source>
        <strain evidence="1">CB-2022</strain>
    </source>
</reference>
<protein>
    <submittedName>
        <fullName evidence="1">Uncharacterized protein</fullName>
    </submittedName>
</protein>
<organism evidence="1 2">
    <name type="scientific">Scortum barcoo</name>
    <name type="common">barcoo grunter</name>
    <dbReference type="NCBI Taxonomy" id="214431"/>
    <lineage>
        <taxon>Eukaryota</taxon>
        <taxon>Metazoa</taxon>
        <taxon>Chordata</taxon>
        <taxon>Craniata</taxon>
        <taxon>Vertebrata</taxon>
        <taxon>Euteleostomi</taxon>
        <taxon>Actinopterygii</taxon>
        <taxon>Neopterygii</taxon>
        <taxon>Teleostei</taxon>
        <taxon>Neoteleostei</taxon>
        <taxon>Acanthomorphata</taxon>
        <taxon>Eupercaria</taxon>
        <taxon>Centrarchiformes</taxon>
        <taxon>Terapontoidei</taxon>
        <taxon>Terapontidae</taxon>
        <taxon>Scortum</taxon>
    </lineage>
</organism>
<evidence type="ECO:0000313" key="2">
    <source>
        <dbReference type="Proteomes" id="UP000831701"/>
    </source>
</evidence>
<accession>A0ACB8W137</accession>
<name>A0ACB8W137_9TELE</name>
<dbReference type="EMBL" id="CM041545">
    <property type="protein sequence ID" value="KAI3361700.1"/>
    <property type="molecule type" value="Genomic_DNA"/>
</dbReference>
<sequence length="454" mass="49437">MGTEYKVTVAALSYKWHRDKDKWHFVGDQILEVNGRSFLSIPHDEAVRVLKSSRHLMMTVKDVGRLPHARTVVGETKWIASSQIAESSANSSMAGVTFLELPGISAGCLVTGQTKSGSQAHHEQKNIKDRYVARIGVTGAPPWSQAWGWGSQASAWWPTGPGRAQPGNGDVGPPSSRLTTRRKVHEGPVQCGLGSSRGGGPRTTQSLDQNSGNRDMECHLAGGKEPELVREVERYRLEIVGLTSTHSLGSGTQLLERGWTLHYSGVAQAVQSTRPSWSPWEGYLIVLRTGDSIVLLGDFNAHVGNNSDTWRGVIGRNGLPDLNPSGVLLLDFCASHSLSITNTMFESIRVSISARGNYQDTLGRRSMIDFVVVSSDLRPYVLDTRVKRGAELSTDHHLVVSWISLAEEEVGQTWQTQTYCEGLLGTSGRALCQGGLQLPPPEELLTDSEGGWGH</sequence>